<dbReference type="EMBL" id="MG251390">
    <property type="protein sequence ID" value="AUE22229.1"/>
    <property type="molecule type" value="Genomic_DNA"/>
</dbReference>
<evidence type="ECO:0000313" key="2">
    <source>
        <dbReference type="Proteomes" id="UP000241298"/>
    </source>
</evidence>
<accession>A0A2H4YDF7</accession>
<dbReference type="Proteomes" id="UP000241298">
    <property type="component" value="Segment"/>
</dbReference>
<reference evidence="1 2" key="1">
    <citation type="submission" date="2017-10" db="EMBL/GenBank/DDBJ databases">
        <title>Complete genome sequence of Escherichia coli bacteriophage vB_EcoP_VEc3.</title>
        <authorList>
            <person name="Volozhantsev N.V."/>
            <person name="Verevkin V.V."/>
            <person name="Krasilnikova V.M."/>
            <person name="Denisenko E.A."/>
            <person name="Myakinina V.P."/>
            <person name="Kislichkina A.A."/>
            <person name="Bogun A.G."/>
        </authorList>
    </citation>
    <scope>NUCLEOTIDE SEQUENCE [LARGE SCALE GENOMIC DNA]</scope>
</reference>
<sequence>MFKHEIYTDCNKSAKAICDLYKAECQTYNLNDGTEMFYLQFESKLSHKRVINSLNQHSLEWEEVNSNKV</sequence>
<gene>
    <name evidence="1" type="ORF">vec3_03</name>
</gene>
<protein>
    <submittedName>
        <fullName evidence="1">Uncharacterized protein</fullName>
    </submittedName>
</protein>
<keyword evidence="2" id="KW-1185">Reference proteome</keyword>
<organism evidence="1 2">
    <name type="scientific">Escherichia phage VEc3</name>
    <dbReference type="NCBI Taxonomy" id="2783801"/>
    <lineage>
        <taxon>Viruses</taxon>
        <taxon>Duplodnaviria</taxon>
        <taxon>Heunggongvirae</taxon>
        <taxon>Uroviricota</taxon>
        <taxon>Caudoviricetes</taxon>
        <taxon>Autographivirales</taxon>
        <taxon>Autosignataviridae</taxon>
        <taxon>Molineuxvirinae</taxon>
        <taxon>Vectrevirus</taxon>
        <taxon>Vectrevirus VEc3</taxon>
    </lineage>
</organism>
<name>A0A2H4YDF7_9CAUD</name>
<proteinExistence type="predicted"/>
<evidence type="ECO:0000313" key="1">
    <source>
        <dbReference type="EMBL" id="AUE22229.1"/>
    </source>
</evidence>